<evidence type="ECO:0000313" key="10">
    <source>
        <dbReference type="EMBL" id="CDZ96921.1"/>
    </source>
</evidence>
<dbReference type="GO" id="GO:0005737">
    <property type="term" value="C:cytoplasm"/>
    <property type="evidence" value="ECO:0007669"/>
    <property type="project" value="TreeGrafter"/>
</dbReference>
<evidence type="ECO:0000259" key="9">
    <source>
        <dbReference type="PROSITE" id="PS50011"/>
    </source>
</evidence>
<dbReference type="Gene3D" id="1.10.510.10">
    <property type="entry name" value="Transferase(Phosphotransferase) domain 1"/>
    <property type="match status" value="1"/>
</dbReference>
<evidence type="ECO:0000256" key="5">
    <source>
        <dbReference type="ARBA" id="ARBA00022777"/>
    </source>
</evidence>
<dbReference type="GO" id="GO:0000147">
    <property type="term" value="P:actin cortical patch assembly"/>
    <property type="evidence" value="ECO:0007669"/>
    <property type="project" value="TreeGrafter"/>
</dbReference>
<dbReference type="AlphaFoldDB" id="A0A0F7SEP0"/>
<keyword evidence="5 10" id="KW-0418">Kinase</keyword>
<dbReference type="GO" id="GO:0007015">
    <property type="term" value="P:actin filament organization"/>
    <property type="evidence" value="ECO:0007669"/>
    <property type="project" value="TreeGrafter"/>
</dbReference>
<sequence length="595" mass="65010">MLQIDPSALPQDPVSYPTQVYPSRVTPLPLMIPTSVPISVPARSAAQPPRSSAQELLPGSQRLVGQHNVVIEKYLSSGAFAHVYQVRTPTPIGGTDTFILKRVIVPEKHMLDEIRREVEVMKLLRDHPNIVSLVDADAFHLPDGNHEVLILMESCLDGGIISLMNTRLQNRFTTVEILQIFIDVCEGLSRMHSLSPPLIHMDLKVENVLQSGSSFKLCDFGSVRTPRKAPGSWTELKALELDVGSSTTQQYRAPELVDFSQAKEIDEKADIWALGVFLYKICYFTTPFETRGSEAVVNVSYVIPSFPVYPPEINLLIGSMLQAKPTDRPSAVEVLQAAHSIRGTQSQFFPIPVPSFQAGRSLLDIITSVPSPSPSVTSIPSLNQPSAHLEINHTPNTRSHTLPVSPISHNMPTLQSHRALSPLLQPVRYSSPTSFVSHSSQPTSISSPVGSHLPTMPLARHNEIGNTYKQASFSPPTFVHTNYSDSPPSTIPSPHRIEPIHMPQAGPDFSVLVPSPQPSLHSTSAPPALVQGGAPYLNPAVHSLDERLTHPDPSGYHRSASVGVALEGNSDDTHASDVRRDVQALLKEYNETVVQ</sequence>
<dbReference type="InterPro" id="IPR000719">
    <property type="entry name" value="Prot_kinase_dom"/>
</dbReference>
<dbReference type="GO" id="GO:0005524">
    <property type="term" value="F:ATP binding"/>
    <property type="evidence" value="ECO:0007669"/>
    <property type="project" value="UniProtKB-KW"/>
</dbReference>
<dbReference type="PANTHER" id="PTHR22967:SF57">
    <property type="entry name" value="AUXILIN, ISOFORM A-RELATED"/>
    <property type="match status" value="1"/>
</dbReference>
<evidence type="ECO:0000256" key="6">
    <source>
        <dbReference type="ARBA" id="ARBA00022840"/>
    </source>
</evidence>
<evidence type="ECO:0000256" key="4">
    <source>
        <dbReference type="ARBA" id="ARBA00022741"/>
    </source>
</evidence>
<keyword evidence="4" id="KW-0547">Nucleotide-binding</keyword>
<dbReference type="SUPFAM" id="SSF56112">
    <property type="entry name" value="Protein kinase-like (PK-like)"/>
    <property type="match status" value="1"/>
</dbReference>
<dbReference type="PANTHER" id="PTHR22967">
    <property type="entry name" value="SERINE/THREONINE PROTEIN KINASE"/>
    <property type="match status" value="1"/>
</dbReference>
<reference evidence="10" key="1">
    <citation type="submission" date="2014-08" db="EMBL/GenBank/DDBJ databases">
        <authorList>
            <person name="Sharma Rahul"/>
            <person name="Thines Marco"/>
        </authorList>
    </citation>
    <scope>NUCLEOTIDE SEQUENCE</scope>
</reference>
<name>A0A0F7SEP0_PHARH</name>
<accession>A0A0F7SEP0</accession>
<evidence type="ECO:0000256" key="3">
    <source>
        <dbReference type="ARBA" id="ARBA00022679"/>
    </source>
</evidence>
<protein>
    <recommendedName>
        <fullName evidence="1">non-specific serine/threonine protein kinase</fullName>
        <ecNumber evidence="1">2.7.11.1</ecNumber>
    </recommendedName>
</protein>
<proteinExistence type="predicted"/>
<feature type="domain" description="Protein kinase" evidence="9">
    <location>
        <begin position="69"/>
        <end position="342"/>
    </location>
</feature>
<dbReference type="EC" id="2.7.11.1" evidence="1"/>
<comment type="catalytic activity">
    <reaction evidence="8">
        <text>L-seryl-[protein] + ATP = O-phospho-L-seryl-[protein] + ADP + H(+)</text>
        <dbReference type="Rhea" id="RHEA:17989"/>
        <dbReference type="Rhea" id="RHEA-COMP:9863"/>
        <dbReference type="Rhea" id="RHEA-COMP:11604"/>
        <dbReference type="ChEBI" id="CHEBI:15378"/>
        <dbReference type="ChEBI" id="CHEBI:29999"/>
        <dbReference type="ChEBI" id="CHEBI:30616"/>
        <dbReference type="ChEBI" id="CHEBI:83421"/>
        <dbReference type="ChEBI" id="CHEBI:456216"/>
        <dbReference type="EC" id="2.7.11.1"/>
    </reaction>
</comment>
<dbReference type="GO" id="GO:0004674">
    <property type="term" value="F:protein serine/threonine kinase activity"/>
    <property type="evidence" value="ECO:0007669"/>
    <property type="project" value="UniProtKB-KW"/>
</dbReference>
<evidence type="ECO:0000256" key="8">
    <source>
        <dbReference type="ARBA" id="ARBA00048679"/>
    </source>
</evidence>
<dbReference type="EMBL" id="LN483167">
    <property type="protein sequence ID" value="CDZ96921.1"/>
    <property type="molecule type" value="Genomic_DNA"/>
</dbReference>
<dbReference type="InterPro" id="IPR011009">
    <property type="entry name" value="Kinase-like_dom_sf"/>
</dbReference>
<keyword evidence="3" id="KW-0808">Transferase</keyword>
<dbReference type="SMART" id="SM00220">
    <property type="entry name" value="S_TKc"/>
    <property type="match status" value="1"/>
</dbReference>
<keyword evidence="2" id="KW-0723">Serine/threonine-protein kinase</keyword>
<organism evidence="10">
    <name type="scientific">Phaffia rhodozyma</name>
    <name type="common">Yeast</name>
    <name type="synonym">Xanthophyllomyces dendrorhous</name>
    <dbReference type="NCBI Taxonomy" id="264483"/>
    <lineage>
        <taxon>Eukaryota</taxon>
        <taxon>Fungi</taxon>
        <taxon>Dikarya</taxon>
        <taxon>Basidiomycota</taxon>
        <taxon>Agaricomycotina</taxon>
        <taxon>Tremellomycetes</taxon>
        <taxon>Cystofilobasidiales</taxon>
        <taxon>Mrakiaceae</taxon>
        <taxon>Phaffia</taxon>
    </lineage>
</organism>
<dbReference type="Pfam" id="PF00069">
    <property type="entry name" value="Pkinase"/>
    <property type="match status" value="1"/>
</dbReference>
<evidence type="ECO:0000256" key="7">
    <source>
        <dbReference type="ARBA" id="ARBA00047899"/>
    </source>
</evidence>
<evidence type="ECO:0000256" key="1">
    <source>
        <dbReference type="ARBA" id="ARBA00012513"/>
    </source>
</evidence>
<evidence type="ECO:0000256" key="2">
    <source>
        <dbReference type="ARBA" id="ARBA00022527"/>
    </source>
</evidence>
<dbReference type="PROSITE" id="PS50011">
    <property type="entry name" value="PROTEIN_KINASE_DOM"/>
    <property type="match status" value="1"/>
</dbReference>
<comment type="catalytic activity">
    <reaction evidence="7">
        <text>L-threonyl-[protein] + ATP = O-phospho-L-threonyl-[protein] + ADP + H(+)</text>
        <dbReference type="Rhea" id="RHEA:46608"/>
        <dbReference type="Rhea" id="RHEA-COMP:11060"/>
        <dbReference type="Rhea" id="RHEA-COMP:11605"/>
        <dbReference type="ChEBI" id="CHEBI:15378"/>
        <dbReference type="ChEBI" id="CHEBI:30013"/>
        <dbReference type="ChEBI" id="CHEBI:30616"/>
        <dbReference type="ChEBI" id="CHEBI:61977"/>
        <dbReference type="ChEBI" id="CHEBI:456216"/>
        <dbReference type="EC" id="2.7.11.1"/>
    </reaction>
</comment>
<keyword evidence="6" id="KW-0067">ATP-binding</keyword>